<feature type="compositionally biased region" description="Low complexity" evidence="1">
    <location>
        <begin position="71"/>
        <end position="94"/>
    </location>
</feature>
<organism evidence="2 3">
    <name type="scientific">Oryza sativa subsp. indica</name>
    <name type="common">Rice</name>
    <dbReference type="NCBI Taxonomy" id="39946"/>
    <lineage>
        <taxon>Eukaryota</taxon>
        <taxon>Viridiplantae</taxon>
        <taxon>Streptophyta</taxon>
        <taxon>Embryophyta</taxon>
        <taxon>Tracheophyta</taxon>
        <taxon>Spermatophyta</taxon>
        <taxon>Magnoliopsida</taxon>
        <taxon>Liliopsida</taxon>
        <taxon>Poales</taxon>
        <taxon>Poaceae</taxon>
        <taxon>BOP clade</taxon>
        <taxon>Oryzoideae</taxon>
        <taxon>Oryzeae</taxon>
        <taxon>Oryzinae</taxon>
        <taxon>Oryza</taxon>
        <taxon>Oryza sativa</taxon>
    </lineage>
</organism>
<dbReference type="Proteomes" id="UP000007015">
    <property type="component" value="Chromosome 3"/>
</dbReference>
<feature type="compositionally biased region" description="Basic and acidic residues" evidence="1">
    <location>
        <begin position="119"/>
        <end position="135"/>
    </location>
</feature>
<protein>
    <submittedName>
        <fullName evidence="2">Uncharacterized protein</fullName>
    </submittedName>
</protein>
<evidence type="ECO:0000256" key="1">
    <source>
        <dbReference type="SAM" id="MobiDB-lite"/>
    </source>
</evidence>
<gene>
    <name evidence="2" type="ORF">OsI_12038</name>
</gene>
<feature type="region of interest" description="Disordered" evidence="1">
    <location>
        <begin position="49"/>
        <end position="135"/>
    </location>
</feature>
<proteinExistence type="predicted"/>
<evidence type="ECO:0000313" key="2">
    <source>
        <dbReference type="EMBL" id="EEC75468.1"/>
    </source>
</evidence>
<sequence>MVAHTSRAPTPKPAISLDVSPSMLGCPPPTTFYFQRELRGYLSFTTGERAAEQQRGGWLSAQRRRQRGREAQGQPAWARSEATPARDAAATPAEMQALDRNPLQQSYMERLRATGSEGRLTDGRGAVRGEGEAAA</sequence>
<reference evidence="2 3" key="1">
    <citation type="journal article" date="2005" name="PLoS Biol.">
        <title>The genomes of Oryza sativa: a history of duplications.</title>
        <authorList>
            <person name="Yu J."/>
            <person name="Wang J."/>
            <person name="Lin W."/>
            <person name="Li S."/>
            <person name="Li H."/>
            <person name="Zhou J."/>
            <person name="Ni P."/>
            <person name="Dong W."/>
            <person name="Hu S."/>
            <person name="Zeng C."/>
            <person name="Zhang J."/>
            <person name="Zhang Y."/>
            <person name="Li R."/>
            <person name="Xu Z."/>
            <person name="Li S."/>
            <person name="Li X."/>
            <person name="Zheng H."/>
            <person name="Cong L."/>
            <person name="Lin L."/>
            <person name="Yin J."/>
            <person name="Geng J."/>
            <person name="Li G."/>
            <person name="Shi J."/>
            <person name="Liu J."/>
            <person name="Lv H."/>
            <person name="Li J."/>
            <person name="Wang J."/>
            <person name="Deng Y."/>
            <person name="Ran L."/>
            <person name="Shi X."/>
            <person name="Wang X."/>
            <person name="Wu Q."/>
            <person name="Li C."/>
            <person name="Ren X."/>
            <person name="Wang J."/>
            <person name="Wang X."/>
            <person name="Li D."/>
            <person name="Liu D."/>
            <person name="Zhang X."/>
            <person name="Ji Z."/>
            <person name="Zhao W."/>
            <person name="Sun Y."/>
            <person name="Zhang Z."/>
            <person name="Bao J."/>
            <person name="Han Y."/>
            <person name="Dong L."/>
            <person name="Ji J."/>
            <person name="Chen P."/>
            <person name="Wu S."/>
            <person name="Liu J."/>
            <person name="Xiao Y."/>
            <person name="Bu D."/>
            <person name="Tan J."/>
            <person name="Yang L."/>
            <person name="Ye C."/>
            <person name="Zhang J."/>
            <person name="Xu J."/>
            <person name="Zhou Y."/>
            <person name="Yu Y."/>
            <person name="Zhang B."/>
            <person name="Zhuang S."/>
            <person name="Wei H."/>
            <person name="Liu B."/>
            <person name="Lei M."/>
            <person name="Yu H."/>
            <person name="Li Y."/>
            <person name="Xu H."/>
            <person name="Wei S."/>
            <person name="He X."/>
            <person name="Fang L."/>
            <person name="Zhang Z."/>
            <person name="Zhang Y."/>
            <person name="Huang X."/>
            <person name="Su Z."/>
            <person name="Tong W."/>
            <person name="Li J."/>
            <person name="Tong Z."/>
            <person name="Li S."/>
            <person name="Ye J."/>
            <person name="Wang L."/>
            <person name="Fang L."/>
            <person name="Lei T."/>
            <person name="Chen C."/>
            <person name="Chen H."/>
            <person name="Xu Z."/>
            <person name="Li H."/>
            <person name="Huang H."/>
            <person name="Zhang F."/>
            <person name="Xu H."/>
            <person name="Li N."/>
            <person name="Zhao C."/>
            <person name="Li S."/>
            <person name="Dong L."/>
            <person name="Huang Y."/>
            <person name="Li L."/>
            <person name="Xi Y."/>
            <person name="Qi Q."/>
            <person name="Li W."/>
            <person name="Zhang B."/>
            <person name="Hu W."/>
            <person name="Zhang Y."/>
            <person name="Tian X."/>
            <person name="Jiao Y."/>
            <person name="Liang X."/>
            <person name="Jin J."/>
            <person name="Gao L."/>
            <person name="Zheng W."/>
            <person name="Hao B."/>
            <person name="Liu S."/>
            <person name="Wang W."/>
            <person name="Yuan L."/>
            <person name="Cao M."/>
            <person name="McDermott J."/>
            <person name="Samudrala R."/>
            <person name="Wang J."/>
            <person name="Wong G.K."/>
            <person name="Yang H."/>
        </authorList>
    </citation>
    <scope>NUCLEOTIDE SEQUENCE [LARGE SCALE GENOMIC DNA]</scope>
    <source>
        <strain evidence="3">cv. 93-11</strain>
    </source>
</reference>
<dbReference type="Gramene" id="BGIOSGA012866-TA">
    <property type="protein sequence ID" value="BGIOSGA012866-PA"/>
    <property type="gene ID" value="BGIOSGA012866"/>
</dbReference>
<name>B8AJR8_ORYSI</name>
<keyword evidence="3" id="KW-1185">Reference proteome</keyword>
<accession>B8AJR8</accession>
<dbReference type="HOGENOM" id="CLU_1889206_0_0_1"/>
<dbReference type="AlphaFoldDB" id="B8AJR8"/>
<dbReference type="EMBL" id="CM000128">
    <property type="protein sequence ID" value="EEC75468.1"/>
    <property type="molecule type" value="Genomic_DNA"/>
</dbReference>
<feature type="region of interest" description="Disordered" evidence="1">
    <location>
        <begin position="1"/>
        <end position="22"/>
    </location>
</feature>
<evidence type="ECO:0000313" key="3">
    <source>
        <dbReference type="Proteomes" id="UP000007015"/>
    </source>
</evidence>